<proteinExistence type="inferred from homology"/>
<comment type="subcellular location">
    <subcellularLocation>
        <location evidence="1">Nucleus</location>
    </subcellularLocation>
</comment>
<gene>
    <name evidence="6" type="ORF">BJ554DRAFT_5950</name>
</gene>
<keyword evidence="5" id="KW-0539">Nucleus</keyword>
<name>A0A8H7ZYC9_9FUNG</name>
<dbReference type="EMBL" id="JAEFCI010003108">
    <property type="protein sequence ID" value="KAG5461803.1"/>
    <property type="molecule type" value="Genomic_DNA"/>
</dbReference>
<evidence type="ECO:0000313" key="7">
    <source>
        <dbReference type="Proteomes" id="UP000673691"/>
    </source>
</evidence>
<dbReference type="GO" id="GO:0051123">
    <property type="term" value="P:RNA polymerase II preinitiation complex assembly"/>
    <property type="evidence" value="ECO:0007669"/>
    <property type="project" value="TreeGrafter"/>
</dbReference>
<dbReference type="GO" id="GO:0003713">
    <property type="term" value="F:transcription coactivator activity"/>
    <property type="evidence" value="ECO:0007669"/>
    <property type="project" value="TreeGrafter"/>
</dbReference>
<keyword evidence="3" id="KW-0805">Transcription regulation</keyword>
<evidence type="ECO:0000256" key="2">
    <source>
        <dbReference type="ARBA" id="ARBA00007688"/>
    </source>
</evidence>
<sequence length="73" mass="7897">MGGHPRKLRKVPTSSMDLFYLEDEELDFDAILSAPLPAIPLDVTWTAHWLAVEGVQPAIPQNPAIVADGTVAC</sequence>
<protein>
    <submittedName>
        <fullName evidence="6">Uncharacterized protein</fullName>
    </submittedName>
</protein>
<dbReference type="AlphaFoldDB" id="A0A8H7ZYC9"/>
<evidence type="ECO:0000256" key="5">
    <source>
        <dbReference type="ARBA" id="ARBA00023242"/>
    </source>
</evidence>
<dbReference type="Proteomes" id="UP000673691">
    <property type="component" value="Unassembled WGS sequence"/>
</dbReference>
<comment type="similarity">
    <text evidence="2">Belongs to the TAF6 family.</text>
</comment>
<keyword evidence="4" id="KW-0804">Transcription</keyword>
<dbReference type="OrthoDB" id="361039at2759"/>
<dbReference type="GO" id="GO:0046695">
    <property type="term" value="C:SLIK (SAGA-like) complex"/>
    <property type="evidence" value="ECO:0007669"/>
    <property type="project" value="InterPro"/>
</dbReference>
<evidence type="ECO:0000313" key="6">
    <source>
        <dbReference type="EMBL" id="KAG5461803.1"/>
    </source>
</evidence>
<dbReference type="GO" id="GO:0016251">
    <property type="term" value="F:RNA polymerase II general transcription initiation factor activity"/>
    <property type="evidence" value="ECO:0007669"/>
    <property type="project" value="InterPro"/>
</dbReference>
<dbReference type="InterPro" id="IPR037796">
    <property type="entry name" value="TAF6"/>
</dbReference>
<organism evidence="6 7">
    <name type="scientific">Olpidium bornovanus</name>
    <dbReference type="NCBI Taxonomy" id="278681"/>
    <lineage>
        <taxon>Eukaryota</taxon>
        <taxon>Fungi</taxon>
        <taxon>Fungi incertae sedis</taxon>
        <taxon>Olpidiomycota</taxon>
        <taxon>Olpidiomycotina</taxon>
        <taxon>Olpidiomycetes</taxon>
        <taxon>Olpidiales</taxon>
        <taxon>Olpidiaceae</taxon>
        <taxon>Olpidium</taxon>
    </lineage>
</organism>
<accession>A0A8H7ZYC9</accession>
<dbReference type="GO" id="GO:0000124">
    <property type="term" value="C:SAGA complex"/>
    <property type="evidence" value="ECO:0007669"/>
    <property type="project" value="InterPro"/>
</dbReference>
<dbReference type="PANTHER" id="PTHR10221:SF9">
    <property type="entry name" value="TRANSCRIPTION INITIATION FACTOR TFIID SUBUNIT 6"/>
    <property type="match status" value="1"/>
</dbReference>
<dbReference type="GO" id="GO:0005669">
    <property type="term" value="C:transcription factor TFIID complex"/>
    <property type="evidence" value="ECO:0007669"/>
    <property type="project" value="InterPro"/>
</dbReference>
<reference evidence="6 7" key="1">
    <citation type="journal article" name="Sci. Rep.">
        <title>Genome-scale phylogenetic analyses confirm Olpidium as the closest living zoosporic fungus to the non-flagellated, terrestrial fungi.</title>
        <authorList>
            <person name="Chang Y."/>
            <person name="Rochon D."/>
            <person name="Sekimoto S."/>
            <person name="Wang Y."/>
            <person name="Chovatia M."/>
            <person name="Sandor L."/>
            <person name="Salamov A."/>
            <person name="Grigoriev I.V."/>
            <person name="Stajich J.E."/>
            <person name="Spatafora J.W."/>
        </authorList>
    </citation>
    <scope>NUCLEOTIDE SEQUENCE [LARGE SCALE GENOMIC DNA]</scope>
    <source>
        <strain evidence="6">S191</strain>
    </source>
</reference>
<dbReference type="PANTHER" id="PTHR10221">
    <property type="entry name" value="TRANSCRIPTION INITIATION FACTOR TFIID SUBUNIT 6"/>
    <property type="match status" value="1"/>
</dbReference>
<evidence type="ECO:0000256" key="4">
    <source>
        <dbReference type="ARBA" id="ARBA00023163"/>
    </source>
</evidence>
<keyword evidence="7" id="KW-1185">Reference proteome</keyword>
<evidence type="ECO:0000256" key="3">
    <source>
        <dbReference type="ARBA" id="ARBA00023015"/>
    </source>
</evidence>
<comment type="caution">
    <text evidence="6">The sequence shown here is derived from an EMBL/GenBank/DDBJ whole genome shotgun (WGS) entry which is preliminary data.</text>
</comment>
<evidence type="ECO:0000256" key="1">
    <source>
        <dbReference type="ARBA" id="ARBA00004123"/>
    </source>
</evidence>